<keyword evidence="1" id="KW-0808">Transferase</keyword>
<sequence>MEEGTKKNSRAWSEIYRTTAFGNAYPTDGLVSIYHHFIKKELKGAGHPLKVLDFACSHGANAKFFANLGFDVYGIDISKEAIDFCIQEQGFGPEQFVACDILNEERPVKEMFGTFDLIIASECLYYFAEKDLQRLLQEFQDCMKDGAVFYGNMHTWNHQLYRNYRQTNRNEEGLTEIPESGTAGLPLGVRIVENKEEMRKLFGVFQEKAIVRSVLELESENETLHFIGKKTEILQEG</sequence>
<protein>
    <submittedName>
        <fullName evidence="1">Class I SAM-dependent methyltransferase</fullName>
    </submittedName>
</protein>
<evidence type="ECO:0000313" key="1">
    <source>
        <dbReference type="EMBL" id="TGY97656.1"/>
    </source>
</evidence>
<dbReference type="Proteomes" id="UP000304953">
    <property type="component" value="Unassembled WGS sequence"/>
</dbReference>
<accession>A0AC61S068</accession>
<evidence type="ECO:0000313" key="2">
    <source>
        <dbReference type="Proteomes" id="UP000304953"/>
    </source>
</evidence>
<reference evidence="1" key="1">
    <citation type="submission" date="2019-04" db="EMBL/GenBank/DDBJ databases">
        <title>Microbes associate with the intestines of laboratory mice.</title>
        <authorList>
            <person name="Navarre W."/>
            <person name="Wong E."/>
            <person name="Huang K."/>
            <person name="Tropini C."/>
            <person name="Ng K."/>
            <person name="Yu B."/>
        </authorList>
    </citation>
    <scope>NUCLEOTIDE SEQUENCE</scope>
    <source>
        <strain evidence="1">NM01_1-7b</strain>
    </source>
</reference>
<gene>
    <name evidence="1" type="ORF">E5329_03350</name>
</gene>
<proteinExistence type="predicted"/>
<name>A0AC61S068_9FIRM</name>
<comment type="caution">
    <text evidence="1">The sequence shown here is derived from an EMBL/GenBank/DDBJ whole genome shotgun (WGS) entry which is preliminary data.</text>
</comment>
<organism evidence="1 2">
    <name type="scientific">Petralouisia muris</name>
    <dbReference type="NCBI Taxonomy" id="3032872"/>
    <lineage>
        <taxon>Bacteria</taxon>
        <taxon>Bacillati</taxon>
        <taxon>Bacillota</taxon>
        <taxon>Clostridia</taxon>
        <taxon>Lachnospirales</taxon>
        <taxon>Lachnospiraceae</taxon>
        <taxon>Petralouisia</taxon>
    </lineage>
</organism>
<keyword evidence="2" id="KW-1185">Reference proteome</keyword>
<keyword evidence="1" id="KW-0489">Methyltransferase</keyword>
<dbReference type="EMBL" id="SRYA01000005">
    <property type="protein sequence ID" value="TGY97656.1"/>
    <property type="molecule type" value="Genomic_DNA"/>
</dbReference>